<dbReference type="InterPro" id="IPR043129">
    <property type="entry name" value="ATPase_NBD"/>
</dbReference>
<comment type="caution">
    <text evidence="1">The sequence shown here is derived from an EMBL/GenBank/DDBJ whole genome shotgun (WGS) entry which is preliminary data.</text>
</comment>
<gene>
    <name evidence="1" type="ORF">GPZ80_26810</name>
</gene>
<name>A0ABR7LDK3_9PSEU</name>
<evidence type="ECO:0000313" key="2">
    <source>
        <dbReference type="Proteomes" id="UP000734823"/>
    </source>
</evidence>
<protein>
    <submittedName>
        <fullName evidence="1">Hsp70 family protein</fullName>
    </submittedName>
</protein>
<organism evidence="1 2">
    <name type="scientific">Actinokineospora xionganensis</name>
    <dbReference type="NCBI Taxonomy" id="2684470"/>
    <lineage>
        <taxon>Bacteria</taxon>
        <taxon>Bacillati</taxon>
        <taxon>Actinomycetota</taxon>
        <taxon>Actinomycetes</taxon>
        <taxon>Pseudonocardiales</taxon>
        <taxon>Pseudonocardiaceae</taxon>
        <taxon>Actinokineospora</taxon>
    </lineage>
</organism>
<accession>A0ABR7LDK3</accession>
<dbReference type="Proteomes" id="UP000734823">
    <property type="component" value="Unassembled WGS sequence"/>
</dbReference>
<keyword evidence="2" id="KW-1185">Reference proteome</keyword>
<evidence type="ECO:0000313" key="1">
    <source>
        <dbReference type="EMBL" id="MBC6450776.1"/>
    </source>
</evidence>
<proteinExistence type="predicted"/>
<sequence>MNVLSVDLGTSNTVAVLSAHGRPPRVVDVDGSSMMPSAVFAAEDGGLVVGRDAERRARLDPSRFEPNPKRRVDEGTLLLGDTVVPVTDALAGVLRRVADETSRQLGGA</sequence>
<dbReference type="EMBL" id="JABVED010000020">
    <property type="protein sequence ID" value="MBC6450776.1"/>
    <property type="molecule type" value="Genomic_DNA"/>
</dbReference>
<dbReference type="SUPFAM" id="SSF53067">
    <property type="entry name" value="Actin-like ATPase domain"/>
    <property type="match status" value="1"/>
</dbReference>
<reference evidence="1 2" key="1">
    <citation type="submission" date="2020-06" db="EMBL/GenBank/DDBJ databases">
        <title>Actinokineospora xiongansis sp. nov., isolated from soil of Baiyangdian.</title>
        <authorList>
            <person name="Zhang X."/>
        </authorList>
    </citation>
    <scope>NUCLEOTIDE SEQUENCE [LARGE SCALE GENOMIC DNA]</scope>
    <source>
        <strain evidence="1 2">HBU206404</strain>
    </source>
</reference>
<feature type="non-terminal residue" evidence="1">
    <location>
        <position position="108"/>
    </location>
</feature>
<dbReference type="Gene3D" id="3.30.420.40">
    <property type="match status" value="1"/>
</dbReference>